<keyword evidence="10" id="KW-1185">Reference proteome</keyword>
<comment type="caution">
    <text evidence="9">The sequence shown here is derived from an EMBL/GenBank/DDBJ whole genome shotgun (WGS) entry which is preliminary data.</text>
</comment>
<feature type="transmembrane region" description="Helical" evidence="8">
    <location>
        <begin position="24"/>
        <end position="44"/>
    </location>
</feature>
<evidence type="ECO:0000313" key="9">
    <source>
        <dbReference type="EMBL" id="MBC6468894.1"/>
    </source>
</evidence>
<feature type="transmembrane region" description="Helical" evidence="8">
    <location>
        <begin position="134"/>
        <end position="153"/>
    </location>
</feature>
<dbReference type="PANTHER" id="PTHR30472:SF1">
    <property type="entry name" value="FE(3+) DICITRATE TRANSPORT SYSTEM PERMEASE PROTEIN FECC-RELATED"/>
    <property type="match status" value="1"/>
</dbReference>
<organism evidence="9 10">
    <name type="scientific">Actinomadura alba</name>
    <dbReference type="NCBI Taxonomy" id="406431"/>
    <lineage>
        <taxon>Bacteria</taxon>
        <taxon>Bacillati</taxon>
        <taxon>Actinomycetota</taxon>
        <taxon>Actinomycetes</taxon>
        <taxon>Streptosporangiales</taxon>
        <taxon>Thermomonosporaceae</taxon>
        <taxon>Actinomadura</taxon>
    </lineage>
</organism>
<evidence type="ECO:0000256" key="1">
    <source>
        <dbReference type="ARBA" id="ARBA00004651"/>
    </source>
</evidence>
<accession>A0ABR7LVT9</accession>
<comment type="subcellular location">
    <subcellularLocation>
        <location evidence="1">Cell membrane</location>
        <topology evidence="1">Multi-pass membrane protein</topology>
    </subcellularLocation>
</comment>
<dbReference type="Pfam" id="PF01032">
    <property type="entry name" value="FecCD"/>
    <property type="match status" value="1"/>
</dbReference>
<feature type="transmembrane region" description="Helical" evidence="8">
    <location>
        <begin position="249"/>
        <end position="267"/>
    </location>
</feature>
<keyword evidence="3" id="KW-0813">Transport</keyword>
<keyword evidence="7 8" id="KW-0472">Membrane</keyword>
<feature type="transmembrane region" description="Helical" evidence="8">
    <location>
        <begin position="209"/>
        <end position="228"/>
    </location>
</feature>
<dbReference type="EMBL" id="JABVEC010000022">
    <property type="protein sequence ID" value="MBC6468894.1"/>
    <property type="molecule type" value="Genomic_DNA"/>
</dbReference>
<protein>
    <submittedName>
        <fullName evidence="9">Iron ABC transporter permease</fullName>
    </submittedName>
</protein>
<dbReference type="CDD" id="cd06550">
    <property type="entry name" value="TM_ABC_iron-siderophores_like"/>
    <property type="match status" value="1"/>
</dbReference>
<dbReference type="Gene3D" id="1.10.3470.10">
    <property type="entry name" value="ABC transporter involved in vitamin B12 uptake, BtuC"/>
    <property type="match status" value="1"/>
</dbReference>
<reference evidence="9 10" key="1">
    <citation type="submission" date="2020-06" db="EMBL/GenBank/DDBJ databases">
        <title>Actinomadura xiongansis sp. nov., isolated from soil of Baiyangdian.</title>
        <authorList>
            <person name="Zhang X."/>
        </authorList>
    </citation>
    <scope>NUCLEOTIDE SEQUENCE [LARGE SCALE GENOMIC DNA]</scope>
    <source>
        <strain evidence="9 10">HBUM206468</strain>
    </source>
</reference>
<dbReference type="Proteomes" id="UP000805614">
    <property type="component" value="Unassembled WGS sequence"/>
</dbReference>
<feature type="transmembrane region" description="Helical" evidence="8">
    <location>
        <begin position="107"/>
        <end position="128"/>
    </location>
</feature>
<evidence type="ECO:0000256" key="7">
    <source>
        <dbReference type="ARBA" id="ARBA00023136"/>
    </source>
</evidence>
<dbReference type="RefSeq" id="WP_187245945.1">
    <property type="nucleotide sequence ID" value="NZ_BAAAOK010000001.1"/>
</dbReference>
<dbReference type="PANTHER" id="PTHR30472">
    <property type="entry name" value="FERRIC ENTEROBACTIN TRANSPORT SYSTEM PERMEASE PROTEIN"/>
    <property type="match status" value="1"/>
</dbReference>
<gene>
    <name evidence="9" type="ORF">HKK74_25870</name>
</gene>
<feature type="transmembrane region" description="Helical" evidence="8">
    <location>
        <begin position="295"/>
        <end position="317"/>
    </location>
</feature>
<keyword evidence="5 8" id="KW-0812">Transmembrane</keyword>
<keyword evidence="4" id="KW-1003">Cell membrane</keyword>
<evidence type="ECO:0000256" key="2">
    <source>
        <dbReference type="ARBA" id="ARBA00007935"/>
    </source>
</evidence>
<dbReference type="SUPFAM" id="SSF81345">
    <property type="entry name" value="ABC transporter involved in vitamin B12 uptake, BtuC"/>
    <property type="match status" value="1"/>
</dbReference>
<keyword evidence="6 8" id="KW-1133">Transmembrane helix</keyword>
<name>A0ABR7LVT9_9ACTN</name>
<proteinExistence type="inferred from homology"/>
<comment type="similarity">
    <text evidence="2">Belongs to the binding-protein-dependent transport system permease family. FecCD subfamily.</text>
</comment>
<feature type="transmembrane region" description="Helical" evidence="8">
    <location>
        <begin position="323"/>
        <end position="341"/>
    </location>
</feature>
<evidence type="ECO:0000256" key="3">
    <source>
        <dbReference type="ARBA" id="ARBA00022448"/>
    </source>
</evidence>
<feature type="transmembrane region" description="Helical" evidence="8">
    <location>
        <begin position="165"/>
        <end position="189"/>
    </location>
</feature>
<dbReference type="InterPro" id="IPR037294">
    <property type="entry name" value="ABC_BtuC-like"/>
</dbReference>
<evidence type="ECO:0000313" key="10">
    <source>
        <dbReference type="Proteomes" id="UP000805614"/>
    </source>
</evidence>
<evidence type="ECO:0000256" key="6">
    <source>
        <dbReference type="ARBA" id="ARBA00022989"/>
    </source>
</evidence>
<evidence type="ECO:0000256" key="5">
    <source>
        <dbReference type="ARBA" id="ARBA00022692"/>
    </source>
</evidence>
<feature type="transmembrane region" description="Helical" evidence="8">
    <location>
        <begin position="78"/>
        <end position="95"/>
    </location>
</feature>
<sequence length="349" mass="35049">MTSPQPPALERAARPVSRAGARRAGWLIGGAALLLLAVLLSLAVGSRAISPLTVVDTLLHGGHSDDAVVVRTLRMPRTVVGLAVGAALGLAGTVMQGVTRNPLADPGILGVSQGAAMAVVVAISVFGVSSLEQYVWFAFAGAVLAVVIVYAIAGRGRSGVSPVKLALAGAAFSALMASVTSAVLTTNAATLDQFRFWQVGALGGRSLEMAAQMLPFLAAGALLVFGVARGMDALALGEDTAHGLGQRVALIRVLGALGATLLTAVAVSAAGPVAFAGLAAPHLARLLVGAGHRWVLCLSALLGSSLVLVADVMGRVIFPPEEVPAGAMTALIGVPALILLVRSRRVVAG</sequence>
<dbReference type="InterPro" id="IPR000522">
    <property type="entry name" value="ABC_transptr_permease_BtuC"/>
</dbReference>
<evidence type="ECO:0000256" key="4">
    <source>
        <dbReference type="ARBA" id="ARBA00022475"/>
    </source>
</evidence>
<evidence type="ECO:0000256" key="8">
    <source>
        <dbReference type="SAM" id="Phobius"/>
    </source>
</evidence>